<name>A0ABW9RPS4_9BACT</name>
<dbReference type="EMBL" id="SMLW01000537">
    <property type="protein sequence ID" value="MTI25752.1"/>
    <property type="molecule type" value="Genomic_DNA"/>
</dbReference>
<organism evidence="1 2">
    <name type="scientific">Fulvivirga kasyanovii</name>
    <dbReference type="NCBI Taxonomy" id="396812"/>
    <lineage>
        <taxon>Bacteria</taxon>
        <taxon>Pseudomonadati</taxon>
        <taxon>Bacteroidota</taxon>
        <taxon>Cytophagia</taxon>
        <taxon>Cytophagales</taxon>
        <taxon>Fulvivirgaceae</taxon>
        <taxon>Fulvivirga</taxon>
    </lineage>
</organism>
<keyword evidence="2" id="KW-1185">Reference proteome</keyword>
<dbReference type="RefSeq" id="WP_155172135.1">
    <property type="nucleotide sequence ID" value="NZ_BAAAFL010000012.1"/>
</dbReference>
<comment type="caution">
    <text evidence="1">The sequence shown here is derived from an EMBL/GenBank/DDBJ whole genome shotgun (WGS) entry which is preliminary data.</text>
</comment>
<reference evidence="1 2" key="1">
    <citation type="submission" date="2019-02" db="EMBL/GenBank/DDBJ databases">
        <authorList>
            <person name="Goldberg S.R."/>
            <person name="Haltli B.A."/>
            <person name="Correa H."/>
            <person name="Russell K.G."/>
        </authorList>
    </citation>
    <scope>NUCLEOTIDE SEQUENCE [LARGE SCALE GENOMIC DNA]</scope>
    <source>
        <strain evidence="1 2">JCM 16186</strain>
    </source>
</reference>
<proteinExistence type="predicted"/>
<protein>
    <submittedName>
        <fullName evidence="1">Uncharacterized protein</fullName>
    </submittedName>
</protein>
<gene>
    <name evidence="1" type="ORF">E1163_12420</name>
</gene>
<accession>A0ABW9RPS4</accession>
<dbReference type="Proteomes" id="UP000798808">
    <property type="component" value="Unassembled WGS sequence"/>
</dbReference>
<sequence>MMNNVEKVDWQYQRPCTWTATFPDSKEDYSRINNIRLELIAGELFRVTGNGFVQFECQGLENAKTKAGMIIGFISKGKAL</sequence>
<evidence type="ECO:0000313" key="1">
    <source>
        <dbReference type="EMBL" id="MTI25752.1"/>
    </source>
</evidence>
<evidence type="ECO:0000313" key="2">
    <source>
        <dbReference type="Proteomes" id="UP000798808"/>
    </source>
</evidence>